<accession>A0A9R1Q2I1</accession>
<name>A0A9R1Q2I1_TRITD</name>
<feature type="compositionally biased region" description="Basic and acidic residues" evidence="1">
    <location>
        <begin position="447"/>
        <end position="458"/>
    </location>
</feature>
<dbReference type="AlphaFoldDB" id="A0A9R1Q2I1"/>
<evidence type="ECO:0000313" key="4">
    <source>
        <dbReference type="Proteomes" id="UP000324705"/>
    </source>
</evidence>
<protein>
    <recommendedName>
        <fullName evidence="2">F-box domain-containing protein</fullName>
    </recommendedName>
</protein>
<dbReference type="SMART" id="SM00256">
    <property type="entry name" value="FBOX"/>
    <property type="match status" value="1"/>
</dbReference>
<dbReference type="Gramene" id="TRITD2Bv1G253780.1">
    <property type="protein sequence ID" value="TRITD2Bv1G253780.1"/>
    <property type="gene ID" value="TRITD2Bv1G253780"/>
</dbReference>
<evidence type="ECO:0000256" key="1">
    <source>
        <dbReference type="SAM" id="MobiDB-lite"/>
    </source>
</evidence>
<dbReference type="PROSITE" id="PS50181">
    <property type="entry name" value="FBOX"/>
    <property type="match status" value="1"/>
</dbReference>
<dbReference type="InterPro" id="IPR036047">
    <property type="entry name" value="F-box-like_dom_sf"/>
</dbReference>
<proteinExistence type="predicted"/>
<dbReference type="SUPFAM" id="SSF81383">
    <property type="entry name" value="F-box domain"/>
    <property type="match status" value="1"/>
</dbReference>
<dbReference type="InterPro" id="IPR001810">
    <property type="entry name" value="F-box_dom"/>
</dbReference>
<dbReference type="Pfam" id="PF12937">
    <property type="entry name" value="F-box-like"/>
    <property type="match status" value="1"/>
</dbReference>
<dbReference type="PANTHER" id="PTHR31264">
    <property type="entry name" value="OS07G0554500 PROTEIN-RELATED"/>
    <property type="match status" value="1"/>
</dbReference>
<feature type="compositionally biased region" description="Low complexity" evidence="1">
    <location>
        <begin position="482"/>
        <end position="493"/>
    </location>
</feature>
<feature type="compositionally biased region" description="Basic and acidic residues" evidence="1">
    <location>
        <begin position="472"/>
        <end position="481"/>
    </location>
</feature>
<feature type="region of interest" description="Disordered" evidence="1">
    <location>
        <begin position="447"/>
        <end position="501"/>
    </location>
</feature>
<sequence>MASLAIPDELLVDIFLRLPTPEDLIRASAACVSFRRLVADRSFLRRFRKIHPPPLLGFLDSGRHLFHPAVPPHPSAPAASAVALAADFSFAFLPAPARDWSVREVRDGRVLLDRPRRHDSVDGFGALFKEMVVCDPLHRQYLLLPPIPDDLAASVVDQLLIQGHCLAETFLVPPGNGDEEEEEEGTSFRVIWMGLFEAKLVAAVFSSGTGKWRAFSSELLLGFLLWSWMDLFMSRHYAHGCFYWVSGSIVKLLVLDIQRMEFSMADHPPCARASSDDVAIVEAGQGMIRMFGPKHDTSRLKYNVWRNNAGISTQWQMEEKTFSLDSGSLLTGAVGRHLLLYQCGSSSVQTGGFTLDVDTSQVERVCASFPAPSHVYCNFPPSLLSSPTVSSGARHADVQGAGESVPAPEVQEAGPGGAQGTVLPVVVQVSNHLFVVVNDAEARRAVARERRTGTHHAADVQGAGSADVQGAELERAREETRSQSSSTNASTTTKGVRGLDE</sequence>
<dbReference type="EMBL" id="LT934114">
    <property type="protein sequence ID" value="VAH54211.1"/>
    <property type="molecule type" value="Genomic_DNA"/>
</dbReference>
<dbReference type="Proteomes" id="UP000324705">
    <property type="component" value="Chromosome 2B"/>
</dbReference>
<keyword evidence="4" id="KW-1185">Reference proteome</keyword>
<feature type="region of interest" description="Disordered" evidence="1">
    <location>
        <begin position="388"/>
        <end position="416"/>
    </location>
</feature>
<gene>
    <name evidence="3" type="ORF">TRITD_2Bv1G253780</name>
</gene>
<feature type="domain" description="F-box" evidence="2">
    <location>
        <begin position="1"/>
        <end position="50"/>
    </location>
</feature>
<dbReference type="Gene3D" id="1.20.1280.50">
    <property type="match status" value="1"/>
</dbReference>
<dbReference type="PANTHER" id="PTHR31264:SF23">
    <property type="entry name" value="F-BOX DOMAIN-CONTAINING PROTEIN"/>
    <property type="match status" value="1"/>
</dbReference>
<organism evidence="3 4">
    <name type="scientific">Triticum turgidum subsp. durum</name>
    <name type="common">Durum wheat</name>
    <name type="synonym">Triticum durum</name>
    <dbReference type="NCBI Taxonomy" id="4567"/>
    <lineage>
        <taxon>Eukaryota</taxon>
        <taxon>Viridiplantae</taxon>
        <taxon>Streptophyta</taxon>
        <taxon>Embryophyta</taxon>
        <taxon>Tracheophyta</taxon>
        <taxon>Spermatophyta</taxon>
        <taxon>Magnoliopsida</taxon>
        <taxon>Liliopsida</taxon>
        <taxon>Poales</taxon>
        <taxon>Poaceae</taxon>
        <taxon>BOP clade</taxon>
        <taxon>Pooideae</taxon>
        <taxon>Triticodae</taxon>
        <taxon>Triticeae</taxon>
        <taxon>Triticinae</taxon>
        <taxon>Triticum</taxon>
    </lineage>
</organism>
<reference evidence="3 4" key="1">
    <citation type="submission" date="2017-09" db="EMBL/GenBank/DDBJ databases">
        <authorList>
            <consortium name="International Durum Wheat Genome Sequencing Consortium (IDWGSC)"/>
            <person name="Milanesi L."/>
        </authorList>
    </citation>
    <scope>NUCLEOTIDE SEQUENCE [LARGE SCALE GENOMIC DNA]</scope>
    <source>
        <strain evidence="4">cv. Svevo</strain>
    </source>
</reference>
<dbReference type="CDD" id="cd09917">
    <property type="entry name" value="F-box_SF"/>
    <property type="match status" value="1"/>
</dbReference>
<evidence type="ECO:0000259" key="2">
    <source>
        <dbReference type="PROSITE" id="PS50181"/>
    </source>
</evidence>
<evidence type="ECO:0000313" key="3">
    <source>
        <dbReference type="EMBL" id="VAH54211.1"/>
    </source>
</evidence>